<dbReference type="Proteomes" id="UP001596414">
    <property type="component" value="Unassembled WGS sequence"/>
</dbReference>
<gene>
    <name evidence="1" type="ORF">ACFQJ7_05185</name>
</gene>
<dbReference type="RefSeq" id="WP_267636428.1">
    <property type="nucleotide sequence ID" value="NZ_JAODIY010000004.1"/>
</dbReference>
<evidence type="ECO:0000313" key="2">
    <source>
        <dbReference type="Proteomes" id="UP001596414"/>
    </source>
</evidence>
<protein>
    <recommendedName>
        <fullName evidence="3">ParB-like nuclease domain-containing protein</fullName>
    </recommendedName>
</protein>
<evidence type="ECO:0008006" key="3">
    <source>
        <dbReference type="Google" id="ProtNLM"/>
    </source>
</evidence>
<accession>A0ABD5X8Z9</accession>
<dbReference type="EMBL" id="JBHSZQ010000004">
    <property type="protein sequence ID" value="MFC7125433.1"/>
    <property type="molecule type" value="Genomic_DNA"/>
</dbReference>
<evidence type="ECO:0000313" key="1">
    <source>
        <dbReference type="EMBL" id="MFC7125433.1"/>
    </source>
</evidence>
<name>A0ABD5X8Z9_9EURY</name>
<dbReference type="InterPro" id="IPR036086">
    <property type="entry name" value="ParB/Sulfiredoxin_sf"/>
</dbReference>
<comment type="caution">
    <text evidence="1">The sequence shown here is derived from an EMBL/GenBank/DDBJ whole genome shotgun (WGS) entry which is preliminary data.</text>
</comment>
<proteinExistence type="predicted"/>
<organism evidence="1 2">
    <name type="scientific">Halovenus rubra</name>
    <dbReference type="NCBI Taxonomy" id="869890"/>
    <lineage>
        <taxon>Archaea</taxon>
        <taxon>Methanobacteriati</taxon>
        <taxon>Methanobacteriota</taxon>
        <taxon>Stenosarchaea group</taxon>
        <taxon>Halobacteria</taxon>
        <taxon>Halobacteriales</taxon>
        <taxon>Haloarculaceae</taxon>
        <taxon>Halovenus</taxon>
    </lineage>
</organism>
<reference evidence="1 2" key="1">
    <citation type="journal article" date="2014" name="Int. J. Syst. Evol. Microbiol.">
        <title>Complete genome sequence of Corynebacterium casei LMG S-19264T (=DSM 44701T), isolated from a smear-ripened cheese.</title>
        <authorList>
            <consortium name="US DOE Joint Genome Institute (JGI-PGF)"/>
            <person name="Walter F."/>
            <person name="Albersmeier A."/>
            <person name="Kalinowski J."/>
            <person name="Ruckert C."/>
        </authorList>
    </citation>
    <scope>NUCLEOTIDE SEQUENCE [LARGE SCALE GENOMIC DNA]</scope>
    <source>
        <strain evidence="1 2">CGMCC 4.7215</strain>
    </source>
</reference>
<sequence length="238" mass="27684">MDLSTFQQYTAWHAEWNHRQYAAPAEPWRLVEVPLTEVTYFTNEIRLNWGLGRVQGGDWGVDGDHRLLRETPRYCSLEQHFEKGVPWERTELYARAAQQIESGNQVRGYESLGAFRERRCEYIDDLYRSIKTEGYRPNEKEGHHPADDNAFEDAYAHHLEPLVVIDRDGEPLLTEGFHRFIIADLLQLDSIPVYVLCRHVEWQRTRDRVAGVPSGEFPEKLSSLRCHPDLTDIMSSSG</sequence>
<dbReference type="AlphaFoldDB" id="A0ABD5X8Z9"/>
<dbReference type="SUPFAM" id="SSF110849">
    <property type="entry name" value="ParB/Sulfiredoxin"/>
    <property type="match status" value="1"/>
</dbReference>